<evidence type="ECO:0000256" key="1">
    <source>
        <dbReference type="SAM" id="MobiDB-lite"/>
    </source>
</evidence>
<keyword evidence="3" id="KW-1185">Reference proteome</keyword>
<dbReference type="KEGG" id="vpy:HZI73_16465"/>
<evidence type="ECO:0000313" key="3">
    <source>
        <dbReference type="Proteomes" id="UP000683246"/>
    </source>
</evidence>
<protein>
    <submittedName>
        <fullName evidence="2">Uncharacterized protein</fullName>
    </submittedName>
</protein>
<feature type="compositionally biased region" description="Basic and acidic residues" evidence="1">
    <location>
        <begin position="1"/>
        <end position="10"/>
    </location>
</feature>
<name>A0A8J8SHU5_9FIRM</name>
<sequence>MSKERSKDKGGTNAGLSKSFNNNRSVNGKLKRSEDTTNTNADKRSHDD</sequence>
<dbReference type="AlphaFoldDB" id="A0A8J8SHU5"/>
<dbReference type="RefSeq" id="WP_212694474.1">
    <property type="nucleotide sequence ID" value="NZ_CP058649.1"/>
</dbReference>
<evidence type="ECO:0000313" key="2">
    <source>
        <dbReference type="EMBL" id="QUI23787.1"/>
    </source>
</evidence>
<dbReference type="EMBL" id="CP058649">
    <property type="protein sequence ID" value="QUI23787.1"/>
    <property type="molecule type" value="Genomic_DNA"/>
</dbReference>
<dbReference type="Proteomes" id="UP000683246">
    <property type="component" value="Chromosome"/>
</dbReference>
<gene>
    <name evidence="2" type="ORF">HZI73_16465</name>
</gene>
<accession>A0A8J8SHU5</accession>
<feature type="compositionally biased region" description="Basic and acidic residues" evidence="1">
    <location>
        <begin position="31"/>
        <end position="48"/>
    </location>
</feature>
<feature type="region of interest" description="Disordered" evidence="1">
    <location>
        <begin position="1"/>
        <end position="48"/>
    </location>
</feature>
<reference evidence="2" key="1">
    <citation type="submission" date="2020-07" db="EMBL/GenBank/DDBJ databases">
        <title>Vallitalea pronyensis genome.</title>
        <authorList>
            <person name="Postec A."/>
        </authorList>
    </citation>
    <scope>NUCLEOTIDE SEQUENCE</scope>
    <source>
        <strain evidence="2">FatNI3</strain>
    </source>
</reference>
<proteinExistence type="predicted"/>
<organism evidence="2 3">
    <name type="scientific">Vallitalea pronyensis</name>
    <dbReference type="NCBI Taxonomy" id="1348613"/>
    <lineage>
        <taxon>Bacteria</taxon>
        <taxon>Bacillati</taxon>
        <taxon>Bacillota</taxon>
        <taxon>Clostridia</taxon>
        <taxon>Lachnospirales</taxon>
        <taxon>Vallitaleaceae</taxon>
        <taxon>Vallitalea</taxon>
    </lineage>
</organism>
<feature type="compositionally biased region" description="Polar residues" evidence="1">
    <location>
        <begin position="14"/>
        <end position="26"/>
    </location>
</feature>